<evidence type="ECO:0000313" key="1">
    <source>
        <dbReference type="EMBL" id="RMC06335.1"/>
    </source>
</evidence>
<proteinExistence type="predicted"/>
<gene>
    <name evidence="1" type="ORF">DUI87_15766</name>
</gene>
<reference evidence="1 2" key="1">
    <citation type="submission" date="2018-07" db="EMBL/GenBank/DDBJ databases">
        <title>A high quality draft genome assembly of the barn swallow (H. rustica rustica).</title>
        <authorList>
            <person name="Formenti G."/>
            <person name="Chiara M."/>
            <person name="Poveda L."/>
            <person name="Francoijs K.-J."/>
            <person name="Bonisoli-Alquati A."/>
            <person name="Canova L."/>
            <person name="Gianfranceschi L."/>
            <person name="Horner D.S."/>
            <person name="Saino N."/>
        </authorList>
    </citation>
    <scope>NUCLEOTIDE SEQUENCE [LARGE SCALE GENOMIC DNA]</scope>
    <source>
        <strain evidence="1">Chelidonia</strain>
        <tissue evidence="1">Blood</tissue>
    </source>
</reference>
<keyword evidence="2" id="KW-1185">Reference proteome</keyword>
<dbReference type="AlphaFoldDB" id="A0A3M0JZN0"/>
<dbReference type="EMBL" id="QRBI01000120">
    <property type="protein sequence ID" value="RMC06335.1"/>
    <property type="molecule type" value="Genomic_DNA"/>
</dbReference>
<name>A0A3M0JZN0_HIRRU</name>
<sequence>MVHSPTAKLKKVWKSLEPPETPSKIIILIKETAFTADLLHSCDAGEFHRSVVHTQGAQVVNSLARPGTPQRSPAERQFVDKKQRIDFSQDDVYRKETQLCPPAAGMNSSRRKRTLYAPVNDLLSAALWKHAKGNVALECNVSFLFHVLHDCCLYHDTSDIHSLDILKFYRKFGIISLVTT</sequence>
<evidence type="ECO:0000313" key="2">
    <source>
        <dbReference type="Proteomes" id="UP000269221"/>
    </source>
</evidence>
<organism evidence="1 2">
    <name type="scientific">Hirundo rustica rustica</name>
    <dbReference type="NCBI Taxonomy" id="333673"/>
    <lineage>
        <taxon>Eukaryota</taxon>
        <taxon>Metazoa</taxon>
        <taxon>Chordata</taxon>
        <taxon>Craniata</taxon>
        <taxon>Vertebrata</taxon>
        <taxon>Euteleostomi</taxon>
        <taxon>Archelosauria</taxon>
        <taxon>Archosauria</taxon>
        <taxon>Dinosauria</taxon>
        <taxon>Saurischia</taxon>
        <taxon>Theropoda</taxon>
        <taxon>Coelurosauria</taxon>
        <taxon>Aves</taxon>
        <taxon>Neognathae</taxon>
        <taxon>Neoaves</taxon>
        <taxon>Telluraves</taxon>
        <taxon>Australaves</taxon>
        <taxon>Passeriformes</taxon>
        <taxon>Sylvioidea</taxon>
        <taxon>Hirundinidae</taxon>
        <taxon>Hirundo</taxon>
    </lineage>
</organism>
<accession>A0A3M0JZN0</accession>
<protein>
    <submittedName>
        <fullName evidence="1">Uncharacterized protein</fullName>
    </submittedName>
</protein>
<dbReference type="Proteomes" id="UP000269221">
    <property type="component" value="Unassembled WGS sequence"/>
</dbReference>
<comment type="caution">
    <text evidence="1">The sequence shown here is derived from an EMBL/GenBank/DDBJ whole genome shotgun (WGS) entry which is preliminary data.</text>
</comment>